<dbReference type="Gene3D" id="2.60.120.650">
    <property type="entry name" value="Cupin"/>
    <property type="match status" value="1"/>
</dbReference>
<accession>A0ABV8RLT4</accession>
<dbReference type="PANTHER" id="PTHR12461">
    <property type="entry name" value="HYPOXIA-INDUCIBLE FACTOR 1 ALPHA INHIBITOR-RELATED"/>
    <property type="match status" value="1"/>
</dbReference>
<dbReference type="SMART" id="SM00558">
    <property type="entry name" value="JmjC"/>
    <property type="match status" value="1"/>
</dbReference>
<evidence type="ECO:0000313" key="2">
    <source>
        <dbReference type="EMBL" id="MFC4293236.1"/>
    </source>
</evidence>
<proteinExistence type="predicted"/>
<protein>
    <submittedName>
        <fullName evidence="2">Cupin-like domain-containing protein</fullName>
    </submittedName>
</protein>
<dbReference type="PROSITE" id="PS51184">
    <property type="entry name" value="JMJC"/>
    <property type="match status" value="1"/>
</dbReference>
<reference evidence="3" key="1">
    <citation type="journal article" date="2019" name="Int. J. Syst. Evol. Microbiol.">
        <title>The Global Catalogue of Microorganisms (GCM) 10K type strain sequencing project: providing services to taxonomists for standard genome sequencing and annotation.</title>
        <authorList>
            <consortium name="The Broad Institute Genomics Platform"/>
            <consortium name="The Broad Institute Genome Sequencing Center for Infectious Disease"/>
            <person name="Wu L."/>
            <person name="Ma J."/>
        </authorList>
    </citation>
    <scope>NUCLEOTIDE SEQUENCE [LARGE SCALE GENOMIC DNA]</scope>
    <source>
        <strain evidence="3">CECT 8531</strain>
    </source>
</reference>
<keyword evidence="3" id="KW-1185">Reference proteome</keyword>
<name>A0ABV8RLT4_9SPHN</name>
<dbReference type="PANTHER" id="PTHR12461:SF105">
    <property type="entry name" value="HYPOXIA-INDUCIBLE FACTOR 1-ALPHA INHIBITOR"/>
    <property type="match status" value="1"/>
</dbReference>
<comment type="caution">
    <text evidence="2">The sequence shown here is derived from an EMBL/GenBank/DDBJ whole genome shotgun (WGS) entry which is preliminary data.</text>
</comment>
<dbReference type="Pfam" id="PF13621">
    <property type="entry name" value="Cupin_8"/>
    <property type="match status" value="1"/>
</dbReference>
<dbReference type="SUPFAM" id="SSF51197">
    <property type="entry name" value="Clavaminate synthase-like"/>
    <property type="match status" value="1"/>
</dbReference>
<organism evidence="2 3">
    <name type="scientific">Sphingorhabdus arenilitoris</name>
    <dbReference type="NCBI Taxonomy" id="1490041"/>
    <lineage>
        <taxon>Bacteria</taxon>
        <taxon>Pseudomonadati</taxon>
        <taxon>Pseudomonadota</taxon>
        <taxon>Alphaproteobacteria</taxon>
        <taxon>Sphingomonadales</taxon>
        <taxon>Sphingomonadaceae</taxon>
        <taxon>Sphingorhabdus</taxon>
    </lineage>
</organism>
<evidence type="ECO:0000313" key="3">
    <source>
        <dbReference type="Proteomes" id="UP001595887"/>
    </source>
</evidence>
<dbReference type="InterPro" id="IPR003347">
    <property type="entry name" value="JmjC_dom"/>
</dbReference>
<gene>
    <name evidence="2" type="ORF">ACFOWX_12495</name>
</gene>
<evidence type="ECO:0000259" key="1">
    <source>
        <dbReference type="PROSITE" id="PS51184"/>
    </source>
</evidence>
<dbReference type="EMBL" id="JBHSDH010000013">
    <property type="protein sequence ID" value="MFC4293236.1"/>
    <property type="molecule type" value="Genomic_DNA"/>
</dbReference>
<dbReference type="Proteomes" id="UP001595887">
    <property type="component" value="Unassembled WGS sequence"/>
</dbReference>
<dbReference type="RefSeq" id="WP_381424599.1">
    <property type="nucleotide sequence ID" value="NZ_JBHSDH010000013.1"/>
</dbReference>
<sequence>MTVPVEPIAEYHDVDRPLFEDGILNSGTPAIFRALVADWPATKAAIQSPENLSAYLRGLYNGAMIETFFAPGTQAGRHFYDPQMRGFNFERRNAPLPALLDKMIELTGQDDPMAIYAGSVPASHFVPQFAQENRMPLLDGRIEPRLWIGNRSRVAAHFDSDFNIACAISGKRRFTIFPPDQIGNLYIGPLEFNMAGPPASLVDFANPDFAKYPRFRQAMEAAIIVELEPGDALFLPPLWWHHVEADGSFNMLVNYWWSSSQFPLQMQALALSMLALRERPLAEKQAWRAYFDNYVFEEGATRAADHIPPHARGVLGAPSAQRTNSILGFIMNSLGKA</sequence>
<dbReference type="InterPro" id="IPR041667">
    <property type="entry name" value="Cupin_8"/>
</dbReference>
<feature type="domain" description="JmjC" evidence="1">
    <location>
        <begin position="115"/>
        <end position="274"/>
    </location>
</feature>